<gene>
    <name evidence="1" type="ORF">E2C01_075102</name>
</gene>
<dbReference type="Proteomes" id="UP000324222">
    <property type="component" value="Unassembled WGS sequence"/>
</dbReference>
<dbReference type="EMBL" id="VSRR010054260">
    <property type="protein sequence ID" value="MPC80522.1"/>
    <property type="molecule type" value="Genomic_DNA"/>
</dbReference>
<sequence length="322" mass="36089">MGLSALPASSPPLSQVSRVTSPSHVETLQASLLKEAFHDGCYIYGRPVIQSFAGVYQAKWPVFCGWCESRGCHPMLASVMGLADLFLFLWDMKHLSLLCIRGYRSALIPIFWQAGLDVSQDLDMSAPKSALPCSPHIPAWDLSLALRYLMKSRYEPLHLASLRDIALKSLFLLAFASAHQVSKLHGLSAEVSHSKGWSSMTFSLTPDFVAKTQLPGDESKFNFTIPALTEYVGDSEGDRLLCLVRAIREYLHRTRDCRPRCSHLFVTDPEPQHVVHPHTISHWICQVIQRAHEDVSEEDMRLVQVKAHEVRAVATSALFRKI</sequence>
<evidence type="ECO:0000313" key="2">
    <source>
        <dbReference type="Proteomes" id="UP000324222"/>
    </source>
</evidence>
<name>A0A5B7I9V0_PORTR</name>
<dbReference type="AlphaFoldDB" id="A0A5B7I9V0"/>
<proteinExistence type="predicted"/>
<organism evidence="1 2">
    <name type="scientific">Portunus trituberculatus</name>
    <name type="common">Swimming crab</name>
    <name type="synonym">Neptunus trituberculatus</name>
    <dbReference type="NCBI Taxonomy" id="210409"/>
    <lineage>
        <taxon>Eukaryota</taxon>
        <taxon>Metazoa</taxon>
        <taxon>Ecdysozoa</taxon>
        <taxon>Arthropoda</taxon>
        <taxon>Crustacea</taxon>
        <taxon>Multicrustacea</taxon>
        <taxon>Malacostraca</taxon>
        <taxon>Eumalacostraca</taxon>
        <taxon>Eucarida</taxon>
        <taxon>Decapoda</taxon>
        <taxon>Pleocyemata</taxon>
        <taxon>Brachyura</taxon>
        <taxon>Eubrachyura</taxon>
        <taxon>Portunoidea</taxon>
        <taxon>Portunidae</taxon>
        <taxon>Portuninae</taxon>
        <taxon>Portunus</taxon>
    </lineage>
</organism>
<reference evidence="1 2" key="1">
    <citation type="submission" date="2019-05" db="EMBL/GenBank/DDBJ databases">
        <title>Another draft genome of Portunus trituberculatus and its Hox gene families provides insights of decapod evolution.</title>
        <authorList>
            <person name="Jeong J.-H."/>
            <person name="Song I."/>
            <person name="Kim S."/>
            <person name="Choi T."/>
            <person name="Kim D."/>
            <person name="Ryu S."/>
            <person name="Kim W."/>
        </authorList>
    </citation>
    <scope>NUCLEOTIDE SEQUENCE [LARGE SCALE GENOMIC DNA]</scope>
    <source>
        <tissue evidence="1">Muscle</tissue>
    </source>
</reference>
<dbReference type="PANTHER" id="PTHR35617">
    <property type="entry name" value="PHAGE_INTEGRASE DOMAIN-CONTAINING PROTEIN"/>
    <property type="match status" value="1"/>
</dbReference>
<dbReference type="PANTHER" id="PTHR35617:SF3">
    <property type="entry name" value="CORE-BINDING (CB) DOMAIN-CONTAINING PROTEIN"/>
    <property type="match status" value="1"/>
</dbReference>
<protein>
    <submittedName>
        <fullName evidence="1">Uncharacterized protein</fullName>
    </submittedName>
</protein>
<keyword evidence="2" id="KW-1185">Reference proteome</keyword>
<dbReference type="OrthoDB" id="7477527at2759"/>
<comment type="caution">
    <text evidence="1">The sequence shown here is derived from an EMBL/GenBank/DDBJ whole genome shotgun (WGS) entry which is preliminary data.</text>
</comment>
<accession>A0A5B7I9V0</accession>
<evidence type="ECO:0000313" key="1">
    <source>
        <dbReference type="EMBL" id="MPC80522.1"/>
    </source>
</evidence>